<organism evidence="9 10">
    <name type="scientific">Exophiala aquamarina CBS 119918</name>
    <dbReference type="NCBI Taxonomy" id="1182545"/>
    <lineage>
        <taxon>Eukaryota</taxon>
        <taxon>Fungi</taxon>
        <taxon>Dikarya</taxon>
        <taxon>Ascomycota</taxon>
        <taxon>Pezizomycotina</taxon>
        <taxon>Eurotiomycetes</taxon>
        <taxon>Chaetothyriomycetidae</taxon>
        <taxon>Chaetothyriales</taxon>
        <taxon>Herpotrichiellaceae</taxon>
        <taxon>Exophiala</taxon>
    </lineage>
</organism>
<dbReference type="PANTHER" id="PTHR12709">
    <property type="entry name" value="DNA-DIRECTED RNA POLYMERASE II, III"/>
    <property type="match status" value="1"/>
</dbReference>
<evidence type="ECO:0000256" key="3">
    <source>
        <dbReference type="ARBA" id="ARBA00023163"/>
    </source>
</evidence>
<feature type="compositionally biased region" description="Basic residues" evidence="7">
    <location>
        <begin position="293"/>
        <end position="302"/>
    </location>
</feature>
<keyword evidence="6" id="KW-0175">Coiled coil</keyword>
<dbReference type="AlphaFoldDB" id="A0A072P0F1"/>
<feature type="compositionally biased region" description="Basic and acidic residues" evidence="7">
    <location>
        <begin position="23"/>
        <end position="41"/>
    </location>
</feature>
<dbReference type="GO" id="GO:0006352">
    <property type="term" value="P:DNA-templated transcription initiation"/>
    <property type="evidence" value="ECO:0007669"/>
    <property type="project" value="UniProtKB-UniRule"/>
</dbReference>
<dbReference type="HOGENOM" id="CLU_036411_1_1_1"/>
<evidence type="ECO:0000256" key="2">
    <source>
        <dbReference type="ARBA" id="ARBA00022478"/>
    </source>
</evidence>
<feature type="compositionally biased region" description="Low complexity" evidence="7">
    <location>
        <begin position="109"/>
        <end position="119"/>
    </location>
</feature>
<feature type="domain" description="RPA43 OB" evidence="8">
    <location>
        <begin position="242"/>
        <end position="374"/>
    </location>
</feature>
<dbReference type="Pfam" id="PF17875">
    <property type="entry name" value="RPA43_OB"/>
    <property type="match status" value="1"/>
</dbReference>
<keyword evidence="4 5" id="KW-0539">Nucleus</keyword>
<dbReference type="Gene3D" id="2.40.50.1060">
    <property type="match status" value="1"/>
</dbReference>
<evidence type="ECO:0000313" key="10">
    <source>
        <dbReference type="Proteomes" id="UP000027920"/>
    </source>
</evidence>
<comment type="subcellular location">
    <subcellularLocation>
        <location evidence="1 5">Nucleus</location>
    </subcellularLocation>
</comment>
<reference evidence="9 10" key="1">
    <citation type="submission" date="2013-03" db="EMBL/GenBank/DDBJ databases">
        <title>The Genome Sequence of Exophiala aquamarina CBS 119918.</title>
        <authorList>
            <consortium name="The Broad Institute Genomics Platform"/>
            <person name="Cuomo C."/>
            <person name="de Hoog S."/>
            <person name="Gorbushina A."/>
            <person name="Walker B."/>
            <person name="Young S.K."/>
            <person name="Zeng Q."/>
            <person name="Gargeya S."/>
            <person name="Fitzgerald M."/>
            <person name="Haas B."/>
            <person name="Abouelleil A."/>
            <person name="Allen A.W."/>
            <person name="Alvarado L."/>
            <person name="Arachchi H.M."/>
            <person name="Berlin A.M."/>
            <person name="Chapman S.B."/>
            <person name="Gainer-Dewar J."/>
            <person name="Goldberg J."/>
            <person name="Griggs A."/>
            <person name="Gujja S."/>
            <person name="Hansen M."/>
            <person name="Howarth C."/>
            <person name="Imamovic A."/>
            <person name="Ireland A."/>
            <person name="Larimer J."/>
            <person name="McCowan C."/>
            <person name="Murphy C."/>
            <person name="Pearson M."/>
            <person name="Poon T.W."/>
            <person name="Priest M."/>
            <person name="Roberts A."/>
            <person name="Saif S."/>
            <person name="Shea T."/>
            <person name="Sisk P."/>
            <person name="Sykes S."/>
            <person name="Wortman J."/>
            <person name="Nusbaum C."/>
            <person name="Birren B."/>
        </authorList>
    </citation>
    <scope>NUCLEOTIDE SEQUENCE [LARGE SCALE GENOMIC DNA]</scope>
    <source>
        <strain evidence="9 10">CBS 119918</strain>
    </source>
</reference>
<feature type="region of interest" description="Disordered" evidence="7">
    <location>
        <begin position="1"/>
        <end position="126"/>
    </location>
</feature>
<evidence type="ECO:0000256" key="5">
    <source>
        <dbReference type="RuleBase" id="RU369086"/>
    </source>
</evidence>
<evidence type="ECO:0000256" key="1">
    <source>
        <dbReference type="ARBA" id="ARBA00004123"/>
    </source>
</evidence>
<comment type="function">
    <text evidence="5">DNA-dependent RNA polymerase which catalyzes the transcription of DNA into RNA using the four ribonucleoside triphosphates as substrates.</text>
</comment>
<feature type="coiled-coil region" evidence="6">
    <location>
        <begin position="373"/>
        <end position="400"/>
    </location>
</feature>
<name>A0A072P0F1_9EURO</name>
<dbReference type="InterPro" id="IPR036898">
    <property type="entry name" value="RNA_pol_Rpb7-like_N_sf"/>
</dbReference>
<dbReference type="EMBL" id="AMGV01000014">
    <property type="protein sequence ID" value="KEF53276.1"/>
    <property type="molecule type" value="Genomic_DNA"/>
</dbReference>
<keyword evidence="10" id="KW-1185">Reference proteome</keyword>
<evidence type="ECO:0000259" key="8">
    <source>
        <dbReference type="Pfam" id="PF17875"/>
    </source>
</evidence>
<dbReference type="PANTHER" id="PTHR12709:SF5">
    <property type="entry name" value="DNA-DIRECTED RNA POLYMERASE I SUBUNIT RPA43"/>
    <property type="match status" value="1"/>
</dbReference>
<keyword evidence="3 5" id="KW-0804">Transcription</keyword>
<protein>
    <recommendedName>
        <fullName evidence="5">DNA-directed RNA polymerase subunit</fullName>
    </recommendedName>
</protein>
<dbReference type="GeneID" id="25285628"/>
<dbReference type="GO" id="GO:0005736">
    <property type="term" value="C:RNA polymerase I complex"/>
    <property type="evidence" value="ECO:0007669"/>
    <property type="project" value="TreeGrafter"/>
</dbReference>
<dbReference type="Proteomes" id="UP000027920">
    <property type="component" value="Unassembled WGS sequence"/>
</dbReference>
<dbReference type="STRING" id="1182545.A0A072P0F1"/>
<feature type="compositionally biased region" description="Acidic residues" evidence="7">
    <location>
        <begin position="96"/>
        <end position="108"/>
    </location>
</feature>
<dbReference type="Gene3D" id="3.30.1490.120">
    <property type="entry name" value="RNA polymerase Rpb7-like, N-terminal domain"/>
    <property type="match status" value="1"/>
</dbReference>
<evidence type="ECO:0000256" key="6">
    <source>
        <dbReference type="SAM" id="Coils"/>
    </source>
</evidence>
<accession>A0A072P0F1</accession>
<dbReference type="RefSeq" id="XP_013255866.1">
    <property type="nucleotide sequence ID" value="XM_013400412.1"/>
</dbReference>
<proteinExistence type="predicted"/>
<dbReference type="InterPro" id="IPR041178">
    <property type="entry name" value="RPA43_OB"/>
</dbReference>
<evidence type="ECO:0000313" key="9">
    <source>
        <dbReference type="EMBL" id="KEF53276.1"/>
    </source>
</evidence>
<feature type="region of interest" description="Disordered" evidence="7">
    <location>
        <begin position="285"/>
        <end position="319"/>
    </location>
</feature>
<dbReference type="OrthoDB" id="10250504at2759"/>
<comment type="caution">
    <text evidence="9">The sequence shown here is derived from an EMBL/GenBank/DDBJ whole genome shotgun (WGS) entry which is preliminary data.</text>
</comment>
<dbReference type="VEuPathDB" id="FungiDB:A1O9_10724"/>
<gene>
    <name evidence="9" type="ORF">A1O9_10724</name>
</gene>
<keyword evidence="2 5" id="KW-0240">DNA-directed RNA polymerase</keyword>
<dbReference type="InterPro" id="IPR045113">
    <property type="entry name" value="Rpb7-like"/>
</dbReference>
<dbReference type="GO" id="GO:0006362">
    <property type="term" value="P:transcription elongation by RNA polymerase I"/>
    <property type="evidence" value="ECO:0007669"/>
    <property type="project" value="TreeGrafter"/>
</dbReference>
<evidence type="ECO:0000256" key="4">
    <source>
        <dbReference type="ARBA" id="ARBA00023242"/>
    </source>
</evidence>
<evidence type="ECO:0000256" key="7">
    <source>
        <dbReference type="SAM" id="MobiDB-lite"/>
    </source>
</evidence>
<sequence length="433" mass="47367">MSVQLDGGKASREPVSTPKKRKHDAESKEPSKKNKKQRVELADSVTGVGTPASDELKEMKKEKKQKKREKNKLMDQRNGISENGGQEEPTVHADIELPDAVEEDEADTTEAAAAANEDTPGGDDVEDVIEGLLESTDPTSFYSTRISLYVPIPAISLETAGSSVLAIHLAPLILTYFPPAKGIVLGFADPVFSAKASSVINVPLLSPGTDSPESDGDVLARTADDFGVSWVWLTATLLVFRPEKGDELYGWTNVTSEGFVGLVSYNYFQTAVGGSRIPEDWKWNGPTKEEMKRNKKKGRKAKLVGYDQNTRDQDQPGDEEQYTQYSYAGNDLGIFTDASGSTVDGTLKFRVVDTEVVPGYARHKWSLQIDGTLLDEEAEKRALLEDRAKFERNQQRMQSQIPGDGRIGALMSGARGVSREGSIMSRLSRTTAT</sequence>